<evidence type="ECO:0000256" key="1">
    <source>
        <dbReference type="ARBA" id="ARBA00005582"/>
    </source>
</evidence>
<dbReference type="Gene3D" id="3.40.630.30">
    <property type="match status" value="1"/>
</dbReference>
<dbReference type="PROSITE" id="PS51186">
    <property type="entry name" value="GNAT"/>
    <property type="match status" value="1"/>
</dbReference>
<evidence type="ECO:0000259" key="4">
    <source>
        <dbReference type="PROSITE" id="PS51186"/>
    </source>
</evidence>
<dbReference type="PANTHER" id="PTHR43792">
    <property type="entry name" value="GNAT FAMILY, PUTATIVE (AFU_ORTHOLOGUE AFUA_3G00765)-RELATED-RELATED"/>
    <property type="match status" value="1"/>
</dbReference>
<reference evidence="6" key="1">
    <citation type="submission" date="2020-10" db="EMBL/GenBank/DDBJ databases">
        <title>Sequencing the genomes of 1000 actinobacteria strains.</title>
        <authorList>
            <person name="Klenk H.-P."/>
        </authorList>
    </citation>
    <scope>NUCLEOTIDE SEQUENCE</scope>
    <source>
        <strain evidence="6">DSM 45354</strain>
    </source>
</reference>
<dbReference type="PROSITE" id="PS00893">
    <property type="entry name" value="NUDIX_BOX"/>
    <property type="match status" value="1"/>
</dbReference>
<comment type="caution">
    <text evidence="6">The sequence shown here is derived from an EMBL/GenBank/DDBJ whole genome shotgun (WGS) entry which is preliminary data.</text>
</comment>
<feature type="domain" description="N-acetyltransferase" evidence="4">
    <location>
        <begin position="146"/>
        <end position="301"/>
    </location>
</feature>
<proteinExistence type="inferred from homology"/>
<evidence type="ECO:0000259" key="5">
    <source>
        <dbReference type="PROSITE" id="PS51462"/>
    </source>
</evidence>
<dbReference type="PANTHER" id="PTHR43792:SF1">
    <property type="entry name" value="N-ACETYLTRANSFERASE DOMAIN-CONTAINING PROTEIN"/>
    <property type="match status" value="1"/>
</dbReference>
<dbReference type="SUPFAM" id="SSF55729">
    <property type="entry name" value="Acyl-CoA N-acyltransferases (Nat)"/>
    <property type="match status" value="1"/>
</dbReference>
<dbReference type="GO" id="GO:0016747">
    <property type="term" value="F:acyltransferase activity, transferring groups other than amino-acyl groups"/>
    <property type="evidence" value="ECO:0007669"/>
    <property type="project" value="InterPro"/>
</dbReference>
<gene>
    <name evidence="6" type="ORF">HEB94_004391</name>
</gene>
<name>A0A927MZH5_9ACTN</name>
<dbReference type="PROSITE" id="PS51462">
    <property type="entry name" value="NUDIX"/>
    <property type="match status" value="1"/>
</dbReference>
<dbReference type="CDD" id="cd02883">
    <property type="entry name" value="NUDIX_Hydrolase"/>
    <property type="match status" value="1"/>
</dbReference>
<dbReference type="PRINTS" id="PR00502">
    <property type="entry name" value="NUDIXFAMILY"/>
</dbReference>
<feature type="domain" description="Nudix hydrolase" evidence="5">
    <location>
        <begin position="1"/>
        <end position="136"/>
    </location>
</feature>
<dbReference type="InterPro" id="IPR051531">
    <property type="entry name" value="N-acetyltransferase"/>
</dbReference>
<evidence type="ECO:0000313" key="7">
    <source>
        <dbReference type="Proteomes" id="UP000638648"/>
    </source>
</evidence>
<dbReference type="InterPro" id="IPR015797">
    <property type="entry name" value="NUDIX_hydrolase-like_dom_sf"/>
</dbReference>
<dbReference type="InterPro" id="IPR000086">
    <property type="entry name" value="NUDIX_hydrolase_dom"/>
</dbReference>
<dbReference type="InterPro" id="IPR020476">
    <property type="entry name" value="Nudix_hydrolase"/>
</dbReference>
<dbReference type="Pfam" id="PF00293">
    <property type="entry name" value="NUDIX"/>
    <property type="match status" value="1"/>
</dbReference>
<keyword evidence="7" id="KW-1185">Reference proteome</keyword>
<dbReference type="AlphaFoldDB" id="A0A927MZH5"/>
<keyword evidence="2 3" id="KW-0378">Hydrolase</keyword>
<sequence>MRQPACVGAFIRDARDRVYAHRRSPDRRLLPGTWDIVGGHVEPGETPEETLAREIEEETGWKLRRIEAPLADWEWTWDGVVRRELDYLVEVDGDLSRPRLEEGKHDAYAWVGLDNLELMTEGRTDGDRRLRDIVAKAARIRLTQRLRLEPVGPEDADDLWTLHQDPAVAEWYAGTWSLETARATVTDWAAAWERDGVHKWVAYDRGTGELVGRGGLSRGNVDGAVALELGWTLRQHRWGAGYATEIGRAGLDFAFDDLGAREVVSFTERHNTRSRAVMERLGMRFVREFTHPGLVEGLDGVQPDAPFALYAMRR</sequence>
<dbReference type="SUPFAM" id="SSF55811">
    <property type="entry name" value="Nudix"/>
    <property type="match status" value="1"/>
</dbReference>
<dbReference type="InterPro" id="IPR020084">
    <property type="entry name" value="NUDIX_hydrolase_CS"/>
</dbReference>
<organism evidence="6 7">
    <name type="scientific">Actinopolymorpha pittospori</name>
    <dbReference type="NCBI Taxonomy" id="648752"/>
    <lineage>
        <taxon>Bacteria</taxon>
        <taxon>Bacillati</taxon>
        <taxon>Actinomycetota</taxon>
        <taxon>Actinomycetes</taxon>
        <taxon>Propionibacteriales</taxon>
        <taxon>Actinopolymorphaceae</taxon>
        <taxon>Actinopolymorpha</taxon>
    </lineage>
</organism>
<dbReference type="InterPro" id="IPR000182">
    <property type="entry name" value="GNAT_dom"/>
</dbReference>
<dbReference type="Proteomes" id="UP000638648">
    <property type="component" value="Unassembled WGS sequence"/>
</dbReference>
<dbReference type="RefSeq" id="WP_192751472.1">
    <property type="nucleotide sequence ID" value="NZ_BAABJL010000207.1"/>
</dbReference>
<evidence type="ECO:0000256" key="3">
    <source>
        <dbReference type="RuleBase" id="RU003476"/>
    </source>
</evidence>
<accession>A0A927MZH5</accession>
<dbReference type="Pfam" id="PF13302">
    <property type="entry name" value="Acetyltransf_3"/>
    <property type="match status" value="1"/>
</dbReference>
<evidence type="ECO:0000313" key="6">
    <source>
        <dbReference type="EMBL" id="MBE1607543.1"/>
    </source>
</evidence>
<protein>
    <submittedName>
        <fullName evidence="6">RimJ/RimL family protein N-acetyltransferase</fullName>
    </submittedName>
</protein>
<dbReference type="GO" id="GO:0016787">
    <property type="term" value="F:hydrolase activity"/>
    <property type="evidence" value="ECO:0007669"/>
    <property type="project" value="UniProtKB-KW"/>
</dbReference>
<dbReference type="Gene3D" id="3.90.79.10">
    <property type="entry name" value="Nucleoside Triphosphate Pyrophosphohydrolase"/>
    <property type="match status" value="1"/>
</dbReference>
<comment type="similarity">
    <text evidence="1 3">Belongs to the Nudix hydrolase family.</text>
</comment>
<dbReference type="InterPro" id="IPR016181">
    <property type="entry name" value="Acyl_CoA_acyltransferase"/>
</dbReference>
<evidence type="ECO:0000256" key="2">
    <source>
        <dbReference type="ARBA" id="ARBA00022801"/>
    </source>
</evidence>
<dbReference type="EMBL" id="JADBEM010000001">
    <property type="protein sequence ID" value="MBE1607543.1"/>
    <property type="molecule type" value="Genomic_DNA"/>
</dbReference>